<sequence length="387" mass="41959" precursor="true">MSTISRLAVVLCLIPLGMEARAMSPDDIFAYPASHKTCDRDSTHQSCGNMGCDERPLDVDCGTDCCGEIGCGSDCSACGFGLCDTLGGLIIPQPSCRYDRTKCHPIPQQGILFGLLPPEYFLSDHCFDDFIQPVTNPVYATDPRSFTRARFLFISQTVPEDIFGGGDFQVYALQATFAINERFAIIAEKDGFIVTDLPGLAPLGVGDGWANIALGAKYVALRDVCNQQLLTVGLMYETATGEADALQSGTDGIWNFFASYGKEIFDDTHFVGVFGWSLPNNGSLDSESIYYSAHLDHEVFDGIYALVEFNGRTYIDGADEFPLPIEGFDLINLGAAGVDGQTTVTAAIGGAYKPNPHLEFAAAWEFPISSNRHLFDNRTTVGISLIY</sequence>
<keyword evidence="3" id="KW-1185">Reference proteome</keyword>
<feature type="chain" id="PRO_5021883397" evidence="1">
    <location>
        <begin position="23"/>
        <end position="387"/>
    </location>
</feature>
<gene>
    <name evidence="2" type="ORF">Pan189_24530</name>
</gene>
<protein>
    <submittedName>
        <fullName evidence="2">Uncharacterized protein</fullName>
    </submittedName>
</protein>
<dbReference type="KEGG" id="svp:Pan189_24530"/>
<dbReference type="OrthoDB" id="7339425at2"/>
<dbReference type="Proteomes" id="UP000317318">
    <property type="component" value="Chromosome"/>
</dbReference>
<evidence type="ECO:0000256" key="1">
    <source>
        <dbReference type="SAM" id="SignalP"/>
    </source>
</evidence>
<dbReference type="RefSeq" id="WP_145364123.1">
    <property type="nucleotide sequence ID" value="NZ_CP036268.1"/>
</dbReference>
<dbReference type="AlphaFoldDB" id="A0A517R2H9"/>
<evidence type="ECO:0000313" key="3">
    <source>
        <dbReference type="Proteomes" id="UP000317318"/>
    </source>
</evidence>
<proteinExistence type="predicted"/>
<name>A0A517R2H9_9PLAN</name>
<feature type="signal peptide" evidence="1">
    <location>
        <begin position="1"/>
        <end position="22"/>
    </location>
</feature>
<accession>A0A517R2H9</accession>
<keyword evidence="1" id="KW-0732">Signal</keyword>
<dbReference type="EMBL" id="CP036268">
    <property type="protein sequence ID" value="QDT38068.1"/>
    <property type="molecule type" value="Genomic_DNA"/>
</dbReference>
<evidence type="ECO:0000313" key="2">
    <source>
        <dbReference type="EMBL" id="QDT38068.1"/>
    </source>
</evidence>
<organism evidence="2 3">
    <name type="scientific">Stratiformator vulcanicus</name>
    <dbReference type="NCBI Taxonomy" id="2527980"/>
    <lineage>
        <taxon>Bacteria</taxon>
        <taxon>Pseudomonadati</taxon>
        <taxon>Planctomycetota</taxon>
        <taxon>Planctomycetia</taxon>
        <taxon>Planctomycetales</taxon>
        <taxon>Planctomycetaceae</taxon>
        <taxon>Stratiformator</taxon>
    </lineage>
</organism>
<reference evidence="2 3" key="1">
    <citation type="submission" date="2019-02" db="EMBL/GenBank/DDBJ databases">
        <title>Deep-cultivation of Planctomycetes and their phenomic and genomic characterization uncovers novel biology.</title>
        <authorList>
            <person name="Wiegand S."/>
            <person name="Jogler M."/>
            <person name="Boedeker C."/>
            <person name="Pinto D."/>
            <person name="Vollmers J."/>
            <person name="Rivas-Marin E."/>
            <person name="Kohn T."/>
            <person name="Peeters S.H."/>
            <person name="Heuer A."/>
            <person name="Rast P."/>
            <person name="Oberbeckmann S."/>
            <person name="Bunk B."/>
            <person name="Jeske O."/>
            <person name="Meyerdierks A."/>
            <person name="Storesund J.E."/>
            <person name="Kallscheuer N."/>
            <person name="Luecker S."/>
            <person name="Lage O.M."/>
            <person name="Pohl T."/>
            <person name="Merkel B.J."/>
            <person name="Hornburger P."/>
            <person name="Mueller R.-W."/>
            <person name="Bruemmer F."/>
            <person name="Labrenz M."/>
            <person name="Spormann A.M."/>
            <person name="Op den Camp H."/>
            <person name="Overmann J."/>
            <person name="Amann R."/>
            <person name="Jetten M.S.M."/>
            <person name="Mascher T."/>
            <person name="Medema M.H."/>
            <person name="Devos D.P."/>
            <person name="Kaster A.-K."/>
            <person name="Ovreas L."/>
            <person name="Rohde M."/>
            <person name="Galperin M.Y."/>
            <person name="Jogler C."/>
        </authorList>
    </citation>
    <scope>NUCLEOTIDE SEQUENCE [LARGE SCALE GENOMIC DNA]</scope>
    <source>
        <strain evidence="2 3">Pan189</strain>
    </source>
</reference>